<name>A0A177C061_9PLEO</name>
<organism evidence="2 3">
    <name type="scientific">Paraphaeosphaeria sporulosa</name>
    <dbReference type="NCBI Taxonomy" id="1460663"/>
    <lineage>
        <taxon>Eukaryota</taxon>
        <taxon>Fungi</taxon>
        <taxon>Dikarya</taxon>
        <taxon>Ascomycota</taxon>
        <taxon>Pezizomycotina</taxon>
        <taxon>Dothideomycetes</taxon>
        <taxon>Pleosporomycetidae</taxon>
        <taxon>Pleosporales</taxon>
        <taxon>Massarineae</taxon>
        <taxon>Didymosphaeriaceae</taxon>
        <taxon>Paraphaeosphaeria</taxon>
    </lineage>
</organism>
<protein>
    <submittedName>
        <fullName evidence="2">Uncharacterized protein</fullName>
    </submittedName>
</protein>
<dbReference type="EMBL" id="KV441558">
    <property type="protein sequence ID" value="OAG00796.1"/>
    <property type="molecule type" value="Genomic_DNA"/>
</dbReference>
<dbReference type="GeneID" id="28767147"/>
<dbReference type="InParanoid" id="A0A177C061"/>
<feature type="compositionally biased region" description="Polar residues" evidence="1">
    <location>
        <begin position="19"/>
        <end position="33"/>
    </location>
</feature>
<feature type="region of interest" description="Disordered" evidence="1">
    <location>
        <begin position="239"/>
        <end position="434"/>
    </location>
</feature>
<sequence>MHSAYAYLRVAALDMANPTNAHNDSTPALNTHTDSTKGALGHSRGKSLANCGFNVDYDTKEVERLAQEIRDGTVAEILLELFVQWIFQDDRNYVEAKKYIRELAVDQDYPLSRIANESVRKLVEDCYELRPEYKAPITNERENTVGLLEILQESAIKPSTPKNKLRSRVSLPSSLRRPSLPLPTHSPSWKEESPIKEAEEESIMFTSHLISPISSPLTPREAGSFPKLKKMLSVAASISSPSVVTAPRSRSQQYPPDTPDRPAPLTVVKSKTHSTLKSGTVPSVSTPSRTRWVVPLPPDGDSPPPSVPAIPSSSQFTPSSKPKPKPKYSLIPPRYARQPRHENPSSSQDDDYATIVGSLTTAATKSPDSPAPTVTNPLTSPAASSGYSDRDEPKRFSVMGDDGVTDSRHDTPSVDDRTPKAPRRASEYTSTSDDWYTIAHDVSELEVTARPTSLYDSFGFLKEELYPQEEGDPVSTTIESTPDTLTQSSPRPPRVDSLSKMPRIPRLSKVPPEKRAAAKLARQEAIDGNEIWMRTFDDLPLRRFVSIFEVGSPRTRAPHPPTHTPAPILVSEELEEDDDDVAVEERERLFSL</sequence>
<feature type="region of interest" description="Disordered" evidence="1">
    <location>
        <begin position="467"/>
        <end position="515"/>
    </location>
</feature>
<feature type="compositionally biased region" description="Pro residues" evidence="1">
    <location>
        <begin position="295"/>
        <end position="308"/>
    </location>
</feature>
<accession>A0A177C061</accession>
<dbReference type="OrthoDB" id="3678410at2759"/>
<evidence type="ECO:0000256" key="1">
    <source>
        <dbReference type="SAM" id="MobiDB-lite"/>
    </source>
</evidence>
<feature type="compositionally biased region" description="Basic and acidic residues" evidence="1">
    <location>
        <begin position="405"/>
        <end position="419"/>
    </location>
</feature>
<feature type="region of interest" description="Disordered" evidence="1">
    <location>
        <begin position="159"/>
        <end position="196"/>
    </location>
</feature>
<keyword evidence="3" id="KW-1185">Reference proteome</keyword>
<proteinExistence type="predicted"/>
<dbReference type="AlphaFoldDB" id="A0A177C061"/>
<feature type="region of interest" description="Disordered" evidence="1">
    <location>
        <begin position="19"/>
        <end position="41"/>
    </location>
</feature>
<feature type="compositionally biased region" description="Low complexity" evidence="1">
    <location>
        <begin position="168"/>
        <end position="187"/>
    </location>
</feature>
<reference evidence="2 3" key="1">
    <citation type="submission" date="2016-05" db="EMBL/GenBank/DDBJ databases">
        <title>Comparative analysis of secretome profiles of manganese(II)-oxidizing ascomycete fungi.</title>
        <authorList>
            <consortium name="DOE Joint Genome Institute"/>
            <person name="Zeiner C.A."/>
            <person name="Purvine S.O."/>
            <person name="Zink E.M."/>
            <person name="Wu S."/>
            <person name="Pasa-Tolic L."/>
            <person name="Chaput D.L."/>
            <person name="Haridas S."/>
            <person name="Grigoriev I.V."/>
            <person name="Santelli C.M."/>
            <person name="Hansel C.M."/>
        </authorList>
    </citation>
    <scope>NUCLEOTIDE SEQUENCE [LARGE SCALE GENOMIC DNA]</scope>
    <source>
        <strain evidence="2 3">AP3s5-JAC2a</strain>
    </source>
</reference>
<feature type="compositionally biased region" description="Polar residues" evidence="1">
    <location>
        <begin position="474"/>
        <end position="489"/>
    </location>
</feature>
<evidence type="ECO:0000313" key="3">
    <source>
        <dbReference type="Proteomes" id="UP000077069"/>
    </source>
</evidence>
<feature type="compositionally biased region" description="Low complexity" evidence="1">
    <location>
        <begin position="309"/>
        <end position="320"/>
    </location>
</feature>
<dbReference type="Proteomes" id="UP000077069">
    <property type="component" value="Unassembled WGS sequence"/>
</dbReference>
<evidence type="ECO:0000313" key="2">
    <source>
        <dbReference type="EMBL" id="OAG00796.1"/>
    </source>
</evidence>
<feature type="non-terminal residue" evidence="2">
    <location>
        <position position="1"/>
    </location>
</feature>
<gene>
    <name evidence="2" type="ORF">CC84DRAFT_1229318</name>
</gene>
<feature type="compositionally biased region" description="Polar residues" evidence="1">
    <location>
        <begin position="273"/>
        <end position="289"/>
    </location>
</feature>
<dbReference type="RefSeq" id="XP_018031161.1">
    <property type="nucleotide sequence ID" value="XM_018183661.1"/>
</dbReference>
<feature type="compositionally biased region" description="Polar residues" evidence="1">
    <location>
        <begin position="357"/>
        <end position="387"/>
    </location>
</feature>